<evidence type="ECO:0000256" key="5">
    <source>
        <dbReference type="ARBA" id="ARBA00023163"/>
    </source>
</evidence>
<dbReference type="Proteomes" id="UP001172155">
    <property type="component" value="Unassembled WGS sequence"/>
</dbReference>
<dbReference type="PANTHER" id="PTHR36206">
    <property type="entry name" value="ASPERCRYPTIN BIOSYNTHESIS CLUSTER-SPECIFIC TRANSCRIPTION REGULATOR ATNN-RELATED"/>
    <property type="match status" value="1"/>
</dbReference>
<evidence type="ECO:0000256" key="1">
    <source>
        <dbReference type="ARBA" id="ARBA00022723"/>
    </source>
</evidence>
<dbReference type="Gene3D" id="4.10.240.10">
    <property type="entry name" value="Zn(2)-C6 fungal-type DNA-binding domain"/>
    <property type="match status" value="1"/>
</dbReference>
<dbReference type="PROSITE" id="PS00463">
    <property type="entry name" value="ZN2_CY6_FUNGAL_1"/>
    <property type="match status" value="1"/>
</dbReference>
<dbReference type="GO" id="GO:0003677">
    <property type="term" value="F:DNA binding"/>
    <property type="evidence" value="ECO:0007669"/>
    <property type="project" value="UniProtKB-KW"/>
</dbReference>
<dbReference type="SUPFAM" id="SSF57701">
    <property type="entry name" value="Zn2/Cys6 DNA-binding domain"/>
    <property type="match status" value="1"/>
</dbReference>
<dbReference type="PANTHER" id="PTHR36206:SF4">
    <property type="entry name" value="HYPOTHETICAL CONSERVED PROTEIN (EUROFUNG)-RELATED"/>
    <property type="match status" value="1"/>
</dbReference>
<dbReference type="PROSITE" id="PS50048">
    <property type="entry name" value="ZN2_CY6_FUNGAL_2"/>
    <property type="match status" value="1"/>
</dbReference>
<keyword evidence="5" id="KW-0804">Transcription</keyword>
<evidence type="ECO:0000259" key="7">
    <source>
        <dbReference type="PROSITE" id="PS50048"/>
    </source>
</evidence>
<evidence type="ECO:0000256" key="3">
    <source>
        <dbReference type="ARBA" id="ARBA00023015"/>
    </source>
</evidence>
<comment type="caution">
    <text evidence="8">The sequence shown here is derived from an EMBL/GenBank/DDBJ whole genome shotgun (WGS) entry which is preliminary data.</text>
</comment>
<feature type="domain" description="Zn(2)-C6 fungal-type" evidence="7">
    <location>
        <begin position="17"/>
        <end position="45"/>
    </location>
</feature>
<keyword evidence="9" id="KW-1185">Reference proteome</keyword>
<evidence type="ECO:0000256" key="6">
    <source>
        <dbReference type="ARBA" id="ARBA00023242"/>
    </source>
</evidence>
<keyword evidence="6" id="KW-0539">Nucleus</keyword>
<name>A0AA40FCF3_9PEZI</name>
<dbReference type="Pfam" id="PF00172">
    <property type="entry name" value="Zn_clus"/>
    <property type="match status" value="1"/>
</dbReference>
<accession>A0AA40FCF3</accession>
<dbReference type="SMART" id="SM00066">
    <property type="entry name" value="GAL4"/>
    <property type="match status" value="1"/>
</dbReference>
<sequence>MPRSGSRTTSGKRSRSGCITCKIRRVKCDESRPSCTRCLASGRTCDGYASSTTAPQSRRALAHAVRLLHVAGPASRVLGEPVAADDAACFDFFRHCTSSMTGSVLPAPFWERLVLQMAWGEKAVWRVVVALGALHRRWEYSNSRTAAAAAARQREGPDAIVRFTKQAASHYYGAISLAKEIHAPETLAVLSAALAAAAPLAGLWSETQVHINAGLRLIHGAAPHTIPRGLAETLDRLDLQAMFFEDVRAPYVYMSGADHSHLANAPRSAVPWSGTAFISLDDAALVIFRLMRFFMLAAAAAEQGALDLAGLEAAVARSSADAARWEAALSAFLVSRPSRVPEGEERMVLVMRLYHTTLQQLLTAGIVGSETRWDRCLGLFVRGVELAEEVARTTPSAMPFFMSLEPGVATPLFLTAVRCRHPVVRRRALGLLGRMNRQEGIWNCGAAGRVAEQCVLVEEEGLEVGLPLRMEEGELRRLMEGWEGVGVVDGEGWAEVWPGGWPNVPESKRLLQTSLLVDVDKSVIELSIYVTGEDGMGTAARTVSIDI</sequence>
<evidence type="ECO:0000313" key="8">
    <source>
        <dbReference type="EMBL" id="KAK0755062.1"/>
    </source>
</evidence>
<reference evidence="8" key="1">
    <citation type="submission" date="2023-06" db="EMBL/GenBank/DDBJ databases">
        <title>Genome-scale phylogeny and comparative genomics of the fungal order Sordariales.</title>
        <authorList>
            <consortium name="Lawrence Berkeley National Laboratory"/>
            <person name="Hensen N."/>
            <person name="Bonometti L."/>
            <person name="Westerberg I."/>
            <person name="Brannstrom I.O."/>
            <person name="Guillou S."/>
            <person name="Cros-Aarteil S."/>
            <person name="Calhoun S."/>
            <person name="Haridas S."/>
            <person name="Kuo A."/>
            <person name="Mondo S."/>
            <person name="Pangilinan J."/>
            <person name="Riley R."/>
            <person name="LaButti K."/>
            <person name="Andreopoulos B."/>
            <person name="Lipzen A."/>
            <person name="Chen C."/>
            <person name="Yanf M."/>
            <person name="Daum C."/>
            <person name="Ng V."/>
            <person name="Clum A."/>
            <person name="Steindorff A."/>
            <person name="Ohm R."/>
            <person name="Martin F."/>
            <person name="Silar P."/>
            <person name="Natvig D."/>
            <person name="Lalanne C."/>
            <person name="Gautier V."/>
            <person name="Ament-velasquez S.L."/>
            <person name="Kruys A."/>
            <person name="Hutchinson M.I."/>
            <person name="Powell A.J."/>
            <person name="Barry K."/>
            <person name="Miller A.N."/>
            <person name="Grigoriev I.V."/>
            <person name="Debuchy R."/>
            <person name="Gladieux P."/>
            <person name="Thoren M.H."/>
            <person name="Johannesson H."/>
        </authorList>
    </citation>
    <scope>NUCLEOTIDE SEQUENCE</scope>
    <source>
        <strain evidence="8">SMH3187-1</strain>
    </source>
</reference>
<keyword evidence="2" id="KW-0862">Zinc</keyword>
<evidence type="ECO:0000313" key="9">
    <source>
        <dbReference type="Proteomes" id="UP001172155"/>
    </source>
</evidence>
<gene>
    <name evidence="8" type="ORF">B0T18DRAFT_425345</name>
</gene>
<protein>
    <recommendedName>
        <fullName evidence="7">Zn(2)-C6 fungal-type domain-containing protein</fullName>
    </recommendedName>
</protein>
<evidence type="ECO:0000256" key="2">
    <source>
        <dbReference type="ARBA" id="ARBA00022833"/>
    </source>
</evidence>
<dbReference type="CDD" id="cd00067">
    <property type="entry name" value="GAL4"/>
    <property type="match status" value="1"/>
</dbReference>
<dbReference type="PRINTS" id="PR00755">
    <property type="entry name" value="AFLATOXINBRP"/>
</dbReference>
<keyword evidence="4" id="KW-0238">DNA-binding</keyword>
<proteinExistence type="predicted"/>
<dbReference type="GO" id="GO:0000981">
    <property type="term" value="F:DNA-binding transcription factor activity, RNA polymerase II-specific"/>
    <property type="evidence" value="ECO:0007669"/>
    <property type="project" value="InterPro"/>
</dbReference>
<dbReference type="InterPro" id="IPR001138">
    <property type="entry name" value="Zn2Cys6_DnaBD"/>
</dbReference>
<dbReference type="AlphaFoldDB" id="A0AA40FCF3"/>
<dbReference type="EMBL" id="JAUKUD010000001">
    <property type="protein sequence ID" value="KAK0755062.1"/>
    <property type="molecule type" value="Genomic_DNA"/>
</dbReference>
<evidence type="ECO:0000256" key="4">
    <source>
        <dbReference type="ARBA" id="ARBA00023125"/>
    </source>
</evidence>
<dbReference type="GO" id="GO:0008270">
    <property type="term" value="F:zinc ion binding"/>
    <property type="evidence" value="ECO:0007669"/>
    <property type="project" value="InterPro"/>
</dbReference>
<dbReference type="InterPro" id="IPR036864">
    <property type="entry name" value="Zn2-C6_fun-type_DNA-bd_sf"/>
</dbReference>
<organism evidence="8 9">
    <name type="scientific">Schizothecium vesticola</name>
    <dbReference type="NCBI Taxonomy" id="314040"/>
    <lineage>
        <taxon>Eukaryota</taxon>
        <taxon>Fungi</taxon>
        <taxon>Dikarya</taxon>
        <taxon>Ascomycota</taxon>
        <taxon>Pezizomycotina</taxon>
        <taxon>Sordariomycetes</taxon>
        <taxon>Sordariomycetidae</taxon>
        <taxon>Sordariales</taxon>
        <taxon>Schizotheciaceae</taxon>
        <taxon>Schizothecium</taxon>
    </lineage>
</organism>
<keyword evidence="3" id="KW-0805">Transcription regulation</keyword>
<dbReference type="InterPro" id="IPR052360">
    <property type="entry name" value="Transcr_Regulatory_Proteins"/>
</dbReference>
<keyword evidence="1" id="KW-0479">Metal-binding</keyword>